<evidence type="ECO:0000313" key="3">
    <source>
        <dbReference type="Proteomes" id="UP000188388"/>
    </source>
</evidence>
<protein>
    <submittedName>
        <fullName evidence="2">Uncharacterized protein</fullName>
    </submittedName>
</protein>
<dbReference type="AlphaFoldDB" id="A0A1R3V5C0"/>
<evidence type="ECO:0000256" key="1">
    <source>
        <dbReference type="SAM" id="MobiDB-lite"/>
    </source>
</evidence>
<feature type="region of interest" description="Disordered" evidence="1">
    <location>
        <begin position="46"/>
        <end position="72"/>
    </location>
</feature>
<gene>
    <name evidence="2" type="ORF">BQ8794_200085</name>
</gene>
<accession>A0A1R3V5C0</accession>
<dbReference type="STRING" id="1631249.BQ8794_200085"/>
<name>A0A1R3V5C0_9HYPH</name>
<proteinExistence type="predicted"/>
<evidence type="ECO:0000313" key="2">
    <source>
        <dbReference type="EMBL" id="SIT55082.1"/>
    </source>
</evidence>
<reference evidence="3" key="1">
    <citation type="submission" date="2017-01" db="EMBL/GenBank/DDBJ databases">
        <authorList>
            <person name="Brunel B."/>
        </authorList>
    </citation>
    <scope>NUCLEOTIDE SEQUENCE [LARGE SCALE GENOMIC DNA]</scope>
</reference>
<dbReference type="EMBL" id="FTPD01000013">
    <property type="protein sequence ID" value="SIT55082.1"/>
    <property type="molecule type" value="Genomic_DNA"/>
</dbReference>
<feature type="compositionally biased region" description="Basic and acidic residues" evidence="1">
    <location>
        <begin position="52"/>
        <end position="62"/>
    </location>
</feature>
<sequence>MPRTTKGKGRLNNPPPSEQIDKFKEAARELETDQSEEAFDRVLKKVAQAKHSPHDEAVERAGKGAVVRPKKR</sequence>
<keyword evidence="3" id="KW-1185">Reference proteome</keyword>
<feature type="region of interest" description="Disordered" evidence="1">
    <location>
        <begin position="1"/>
        <end position="20"/>
    </location>
</feature>
<dbReference type="Proteomes" id="UP000188388">
    <property type="component" value="Unassembled WGS sequence"/>
</dbReference>
<organism evidence="2 3">
    <name type="scientific">Mesorhizobium prunaredense</name>
    <dbReference type="NCBI Taxonomy" id="1631249"/>
    <lineage>
        <taxon>Bacteria</taxon>
        <taxon>Pseudomonadati</taxon>
        <taxon>Pseudomonadota</taxon>
        <taxon>Alphaproteobacteria</taxon>
        <taxon>Hyphomicrobiales</taxon>
        <taxon>Phyllobacteriaceae</taxon>
        <taxon>Mesorhizobium</taxon>
    </lineage>
</organism>